<dbReference type="Proteomes" id="UP000006882">
    <property type="component" value="Chromosome G4"/>
</dbReference>
<dbReference type="GO" id="GO:0047274">
    <property type="term" value="F:galactinol-sucrose galactosyltransferase activity"/>
    <property type="evidence" value="ECO:0007669"/>
    <property type="project" value="UniProtKB-EC"/>
</dbReference>
<protein>
    <recommendedName>
        <fullName evidence="2">galactinol--sucrose galactosyltransferase</fullName>
        <ecNumber evidence="2">2.4.1.82</ecNumber>
    </recommendedName>
</protein>
<dbReference type="EMBL" id="CM007654">
    <property type="protein sequence ID" value="ONI09647.1"/>
    <property type="molecule type" value="Genomic_DNA"/>
</dbReference>
<dbReference type="AlphaFoldDB" id="A0A251PDK7"/>
<evidence type="ECO:0000256" key="4">
    <source>
        <dbReference type="ARBA" id="ARBA00049426"/>
    </source>
</evidence>
<organism evidence="5 6">
    <name type="scientific">Prunus persica</name>
    <name type="common">Peach</name>
    <name type="synonym">Amygdalus persica</name>
    <dbReference type="NCBI Taxonomy" id="3760"/>
    <lineage>
        <taxon>Eukaryota</taxon>
        <taxon>Viridiplantae</taxon>
        <taxon>Streptophyta</taxon>
        <taxon>Embryophyta</taxon>
        <taxon>Tracheophyta</taxon>
        <taxon>Spermatophyta</taxon>
        <taxon>Magnoliopsida</taxon>
        <taxon>eudicotyledons</taxon>
        <taxon>Gunneridae</taxon>
        <taxon>Pentapetalae</taxon>
        <taxon>rosids</taxon>
        <taxon>fabids</taxon>
        <taxon>Rosales</taxon>
        <taxon>Rosaceae</taxon>
        <taxon>Amygdaloideae</taxon>
        <taxon>Amygdaleae</taxon>
        <taxon>Prunus</taxon>
    </lineage>
</organism>
<dbReference type="Gramene" id="ONI09647">
    <property type="protein sequence ID" value="ONI09647"/>
    <property type="gene ID" value="PRUPE_4G001700"/>
</dbReference>
<name>A0A251PDK7_PRUPE</name>
<dbReference type="eggNOG" id="ENOG502QQDV">
    <property type="taxonomic scope" value="Eukaryota"/>
</dbReference>
<evidence type="ECO:0000313" key="5">
    <source>
        <dbReference type="EMBL" id="ONI09647.1"/>
    </source>
</evidence>
<dbReference type="FunFam" id="3.20.20.70:FF:000504">
    <property type="entry name" value="Uncharacterized protein"/>
    <property type="match status" value="1"/>
</dbReference>
<dbReference type="EC" id="2.4.1.82" evidence="2"/>
<dbReference type="OrthoDB" id="4664297at2759"/>
<dbReference type="Pfam" id="PF05691">
    <property type="entry name" value="Raffinose_syn"/>
    <property type="match status" value="1"/>
</dbReference>
<dbReference type="SUPFAM" id="SSF51445">
    <property type="entry name" value="(Trans)glycosidases"/>
    <property type="match status" value="1"/>
</dbReference>
<keyword evidence="6" id="KW-1185">Reference proteome</keyword>
<dbReference type="PANTHER" id="PTHR31268:SF26">
    <property type="entry name" value="GALACTINOL--SUCROSE GALACTOSYLTRANSFERASE"/>
    <property type="match status" value="1"/>
</dbReference>
<dbReference type="InterPro" id="IPR013785">
    <property type="entry name" value="Aldolase_TIM"/>
</dbReference>
<accession>A0A251PDK7</accession>
<dbReference type="Gene3D" id="3.20.20.70">
    <property type="entry name" value="Aldolase class I"/>
    <property type="match status" value="1"/>
</dbReference>
<evidence type="ECO:0000256" key="3">
    <source>
        <dbReference type="ARBA" id="ARBA00023277"/>
    </source>
</evidence>
<dbReference type="InterPro" id="IPR017853">
    <property type="entry name" value="GH"/>
</dbReference>
<comment type="similarity">
    <text evidence="1">Belongs to the glycosyl hydrolases 36 family.</text>
</comment>
<keyword evidence="3" id="KW-0119">Carbohydrate metabolism</keyword>
<reference evidence="5 6" key="1">
    <citation type="journal article" date="2013" name="Nat. Genet.">
        <title>The high-quality draft genome of peach (Prunus persica) identifies unique patterns of genetic diversity, domestication and genome evolution.</title>
        <authorList>
            <consortium name="International Peach Genome Initiative"/>
            <person name="Verde I."/>
            <person name="Abbott A.G."/>
            <person name="Scalabrin S."/>
            <person name="Jung S."/>
            <person name="Shu S."/>
            <person name="Marroni F."/>
            <person name="Zhebentyayeva T."/>
            <person name="Dettori M.T."/>
            <person name="Grimwood J."/>
            <person name="Cattonaro F."/>
            <person name="Zuccolo A."/>
            <person name="Rossini L."/>
            <person name="Jenkins J."/>
            <person name="Vendramin E."/>
            <person name="Meisel L.A."/>
            <person name="Decroocq V."/>
            <person name="Sosinski B."/>
            <person name="Prochnik S."/>
            <person name="Mitros T."/>
            <person name="Policriti A."/>
            <person name="Cipriani G."/>
            <person name="Dondini L."/>
            <person name="Ficklin S."/>
            <person name="Goodstein D.M."/>
            <person name="Xuan P."/>
            <person name="Del Fabbro C."/>
            <person name="Aramini V."/>
            <person name="Copetti D."/>
            <person name="Gonzalez S."/>
            <person name="Horner D.S."/>
            <person name="Falchi R."/>
            <person name="Lucas S."/>
            <person name="Mica E."/>
            <person name="Maldonado J."/>
            <person name="Lazzari B."/>
            <person name="Bielenberg D."/>
            <person name="Pirona R."/>
            <person name="Miculan M."/>
            <person name="Barakat A."/>
            <person name="Testolin R."/>
            <person name="Stella A."/>
            <person name="Tartarini S."/>
            <person name="Tonutti P."/>
            <person name="Arus P."/>
            <person name="Orellana A."/>
            <person name="Wells C."/>
            <person name="Main D."/>
            <person name="Vizzotto G."/>
            <person name="Silva H."/>
            <person name="Salamini F."/>
            <person name="Schmutz J."/>
            <person name="Morgante M."/>
            <person name="Rokhsar D.S."/>
        </authorList>
    </citation>
    <scope>NUCLEOTIDE SEQUENCE [LARGE SCALE GENOMIC DNA]</scope>
    <source>
        <strain evidence="6">cv. Nemared</strain>
    </source>
</reference>
<dbReference type="STRING" id="3760.A0A251PDK7"/>
<evidence type="ECO:0000313" key="6">
    <source>
        <dbReference type="Proteomes" id="UP000006882"/>
    </source>
</evidence>
<sequence>MLQTTVFSPSPGALQLNHNHNRRIFSWGRGSVGVNSSTSNTWRQSLFVSAKPVLEDGVLSVNGKEVLTKVPENVVVTPLTNSSAFVGATSETATSRHVFKLGVIRDVRLLSLFRFKLWWMIPRVGSTGSDIPVETQMLLLQAKEGPDFDALKEAAPYILFLPVLDGEFRSSLQGNSSNELEFCVESGDPAIVTSQSPKAVFVNCGNHPFDLLKESMKILEKHFGTFSLRESKQMPGMLDWFGWCTWDAFYQGVNPQGIREGLESLSQGGTPAKFLIIDDGWQDTSNEFQIEGEPFVEGSQFGGRLNSIQENNKFRTTTNKEAESETPSGLKEFVSEIKANFGLKYVYVWHALLGYWGGLLPNALGTKKYNPKLRYPVQSPGNLANMRDLAMDCMEKYGVGAIDPAKVYQFYDDLHGYLVSQNVDGVKVDVQNILETISTGLGGRVSLTRQFQQALEKSIATHFQDNSIICCMGQSTDSIYHSKKSAITRASDDYYPENPTTQTLHVAAVAFNSIFLGEVVVPDWDMFYSRHDAAEFHAAARAVGGCGVYVSDKPGQHDFEILKRLVLPDGSILRARYPGRPSRDCLFVDPVMDGKSLLKIWNLNKCNGVIGIFNCQGAGKWPCVENIVEVKASAAELSGQVSPADIEYFEEVSGKHWTGDCAVYSFTKGCLSRLPKDKSFEVTLKLLQCDVFTVSPIKVYKQEIEFAAIGLLNMYNSGGAVEAIDCFGDESSCEIHIKGRGGAGSFGAYSSLKPKACSVNSIDEEEFEFRGEDNLLTVTLPPRTSCWNIILSY</sequence>
<dbReference type="PANTHER" id="PTHR31268">
    <property type="match status" value="1"/>
</dbReference>
<evidence type="ECO:0000256" key="2">
    <source>
        <dbReference type="ARBA" id="ARBA00012708"/>
    </source>
</evidence>
<gene>
    <name evidence="5" type="ORF">PRUPE_4G001700</name>
</gene>
<dbReference type="InterPro" id="IPR008811">
    <property type="entry name" value="Glycosyl_hydrolases_36"/>
</dbReference>
<comment type="catalytic activity">
    <reaction evidence="4">
        <text>alpha-D-galactosyl-(1-&gt;3)-1D-myo-inositol + sucrose = raffinose + myo-inositol</text>
        <dbReference type="Rhea" id="RHEA:20161"/>
        <dbReference type="ChEBI" id="CHEBI:16634"/>
        <dbReference type="ChEBI" id="CHEBI:17268"/>
        <dbReference type="ChEBI" id="CHEBI:17505"/>
        <dbReference type="ChEBI" id="CHEBI:17992"/>
        <dbReference type="EC" id="2.4.1.82"/>
    </reaction>
</comment>
<proteinExistence type="inferred from homology"/>
<evidence type="ECO:0000256" key="1">
    <source>
        <dbReference type="ARBA" id="ARBA00007240"/>
    </source>
</evidence>
<dbReference type="SMR" id="A0A251PDK7"/>